<organism evidence="1 2">
    <name type="scientific">Oidiodendron maius (strain Zn)</name>
    <dbReference type="NCBI Taxonomy" id="913774"/>
    <lineage>
        <taxon>Eukaryota</taxon>
        <taxon>Fungi</taxon>
        <taxon>Dikarya</taxon>
        <taxon>Ascomycota</taxon>
        <taxon>Pezizomycotina</taxon>
        <taxon>Leotiomycetes</taxon>
        <taxon>Leotiomycetes incertae sedis</taxon>
        <taxon>Myxotrichaceae</taxon>
        <taxon>Oidiodendron</taxon>
    </lineage>
</organism>
<evidence type="ECO:0008006" key="3">
    <source>
        <dbReference type="Google" id="ProtNLM"/>
    </source>
</evidence>
<gene>
    <name evidence="1" type="ORF">OIDMADRAFT_22713</name>
</gene>
<sequence length="213" mass="24801">MAKNGYIDAEALRMSPSRRLMGEENYAVWKKDMMTIVTASGLDKFLVEDPTKPKEIENDKNATDEEVRAWRLWKMGDAKTRLELSHNMTSGTWELIQFEETALNCWTALETHYEWKSNSAKFKAVSDFVGMKFDHYPSLDKFIAAFRRATERLNDLDIAPPKDWYSFVFISCLSNAFPTWADHRLRQNRRAENMPSLHALIADIMHEKSLRNS</sequence>
<dbReference type="EMBL" id="KN832870">
    <property type="protein sequence ID" value="KIN07862.1"/>
    <property type="molecule type" value="Genomic_DNA"/>
</dbReference>
<evidence type="ECO:0000313" key="1">
    <source>
        <dbReference type="EMBL" id="KIN07862.1"/>
    </source>
</evidence>
<name>A0A0C3I091_OIDMZ</name>
<dbReference type="HOGENOM" id="CLU_1294754_0_0_1"/>
<protein>
    <recommendedName>
        <fullName evidence="3">DUF4219 domain-containing protein</fullName>
    </recommendedName>
</protein>
<proteinExistence type="predicted"/>
<dbReference type="AlphaFoldDB" id="A0A0C3I091"/>
<accession>A0A0C3I091</accession>
<reference evidence="2" key="2">
    <citation type="submission" date="2015-01" db="EMBL/GenBank/DDBJ databases">
        <title>Evolutionary Origins and Diversification of the Mycorrhizal Mutualists.</title>
        <authorList>
            <consortium name="DOE Joint Genome Institute"/>
            <consortium name="Mycorrhizal Genomics Consortium"/>
            <person name="Kohler A."/>
            <person name="Kuo A."/>
            <person name="Nagy L.G."/>
            <person name="Floudas D."/>
            <person name="Copeland A."/>
            <person name="Barry K.W."/>
            <person name="Cichocki N."/>
            <person name="Veneault-Fourrey C."/>
            <person name="LaButti K."/>
            <person name="Lindquist E.A."/>
            <person name="Lipzen A."/>
            <person name="Lundell T."/>
            <person name="Morin E."/>
            <person name="Murat C."/>
            <person name="Riley R."/>
            <person name="Ohm R."/>
            <person name="Sun H."/>
            <person name="Tunlid A."/>
            <person name="Henrissat B."/>
            <person name="Grigoriev I.V."/>
            <person name="Hibbett D.S."/>
            <person name="Martin F."/>
        </authorList>
    </citation>
    <scope>NUCLEOTIDE SEQUENCE [LARGE SCALE GENOMIC DNA]</scope>
    <source>
        <strain evidence="2">Zn</strain>
    </source>
</reference>
<evidence type="ECO:0000313" key="2">
    <source>
        <dbReference type="Proteomes" id="UP000054321"/>
    </source>
</evidence>
<dbReference type="Proteomes" id="UP000054321">
    <property type="component" value="Unassembled WGS sequence"/>
</dbReference>
<keyword evidence="2" id="KW-1185">Reference proteome</keyword>
<dbReference type="Pfam" id="PF14223">
    <property type="entry name" value="Retrotran_gag_2"/>
    <property type="match status" value="1"/>
</dbReference>
<reference evidence="1 2" key="1">
    <citation type="submission" date="2014-04" db="EMBL/GenBank/DDBJ databases">
        <authorList>
            <consortium name="DOE Joint Genome Institute"/>
            <person name="Kuo A."/>
            <person name="Martino E."/>
            <person name="Perotto S."/>
            <person name="Kohler A."/>
            <person name="Nagy L.G."/>
            <person name="Floudas D."/>
            <person name="Copeland A."/>
            <person name="Barry K.W."/>
            <person name="Cichocki N."/>
            <person name="Veneault-Fourrey C."/>
            <person name="LaButti K."/>
            <person name="Lindquist E.A."/>
            <person name="Lipzen A."/>
            <person name="Lundell T."/>
            <person name="Morin E."/>
            <person name="Murat C."/>
            <person name="Sun H."/>
            <person name="Tunlid A."/>
            <person name="Henrissat B."/>
            <person name="Grigoriev I.V."/>
            <person name="Hibbett D.S."/>
            <person name="Martin F."/>
            <person name="Nordberg H.P."/>
            <person name="Cantor M.N."/>
            <person name="Hua S.X."/>
        </authorList>
    </citation>
    <scope>NUCLEOTIDE SEQUENCE [LARGE SCALE GENOMIC DNA]</scope>
    <source>
        <strain evidence="1 2">Zn</strain>
    </source>
</reference>
<dbReference type="InParanoid" id="A0A0C3I091"/>